<keyword evidence="1" id="KW-0472">Membrane</keyword>
<dbReference type="Pfam" id="PF04240">
    <property type="entry name" value="Caroten_synth"/>
    <property type="match status" value="1"/>
</dbReference>
<dbReference type="AlphaFoldDB" id="A0A955L6W1"/>
<gene>
    <name evidence="2" type="ORF">KC909_06370</name>
</gene>
<feature type="non-terminal residue" evidence="2">
    <location>
        <position position="1"/>
    </location>
</feature>
<keyword evidence="1" id="KW-0812">Transmembrane</keyword>
<feature type="transmembrane region" description="Helical" evidence="1">
    <location>
        <begin position="108"/>
        <end position="125"/>
    </location>
</feature>
<reference evidence="2" key="2">
    <citation type="journal article" date="2021" name="Microbiome">
        <title>Successional dynamics and alternative stable states in a saline activated sludge microbial community over 9 years.</title>
        <authorList>
            <person name="Wang Y."/>
            <person name="Ye J."/>
            <person name="Ju F."/>
            <person name="Liu L."/>
            <person name="Boyd J.A."/>
            <person name="Deng Y."/>
            <person name="Parks D.H."/>
            <person name="Jiang X."/>
            <person name="Yin X."/>
            <person name="Woodcroft B.J."/>
            <person name="Tyson G.W."/>
            <person name="Hugenholtz P."/>
            <person name="Polz M.F."/>
            <person name="Zhang T."/>
        </authorList>
    </citation>
    <scope>NUCLEOTIDE SEQUENCE</scope>
    <source>
        <strain evidence="2">HKST-UBA14</strain>
    </source>
</reference>
<name>A0A955L6W1_9BACT</name>
<feature type="transmembrane region" description="Helical" evidence="1">
    <location>
        <begin position="40"/>
        <end position="57"/>
    </location>
</feature>
<protein>
    <submittedName>
        <fullName evidence="2">Carotenoid biosynthesis protein</fullName>
    </submittedName>
</protein>
<keyword evidence="1" id="KW-1133">Transmembrane helix</keyword>
<sequence length="126" mass="14497">EYGHTLGLLVFGVPLLIGFNWVLITIGGYQIAKRITNNKFGISVITMLITLCFAYIIEPVANVLDYWHWESSATPIQSYVARGIISLLVIRSFLFLKTEYENKFPRYVLVLEFTMFIILNIVFKLT</sequence>
<evidence type="ECO:0000256" key="1">
    <source>
        <dbReference type="SAM" id="Phobius"/>
    </source>
</evidence>
<comment type="caution">
    <text evidence="2">The sequence shown here is derived from an EMBL/GenBank/DDBJ whole genome shotgun (WGS) entry which is preliminary data.</text>
</comment>
<proteinExistence type="predicted"/>
<dbReference type="Proteomes" id="UP000783287">
    <property type="component" value="Unassembled WGS sequence"/>
</dbReference>
<organism evidence="2 3">
    <name type="scientific">Candidatus Dojkabacteria bacterium</name>
    <dbReference type="NCBI Taxonomy" id="2099670"/>
    <lineage>
        <taxon>Bacteria</taxon>
        <taxon>Candidatus Dojkabacteria</taxon>
    </lineage>
</organism>
<dbReference type="EMBL" id="JAGQLK010000188">
    <property type="protein sequence ID" value="MCA9383957.1"/>
    <property type="molecule type" value="Genomic_DNA"/>
</dbReference>
<evidence type="ECO:0000313" key="2">
    <source>
        <dbReference type="EMBL" id="MCA9383957.1"/>
    </source>
</evidence>
<accession>A0A955L6W1</accession>
<feature type="transmembrane region" description="Helical" evidence="1">
    <location>
        <begin position="6"/>
        <end position="28"/>
    </location>
</feature>
<evidence type="ECO:0000313" key="3">
    <source>
        <dbReference type="Proteomes" id="UP000783287"/>
    </source>
</evidence>
<reference evidence="2" key="1">
    <citation type="submission" date="2020-04" db="EMBL/GenBank/DDBJ databases">
        <authorList>
            <person name="Zhang T."/>
        </authorList>
    </citation>
    <scope>NUCLEOTIDE SEQUENCE</scope>
    <source>
        <strain evidence="2">HKST-UBA14</strain>
    </source>
</reference>
<dbReference type="InterPro" id="IPR007354">
    <property type="entry name" value="CruF-like"/>
</dbReference>